<organism evidence="1 2">
    <name type="scientific">Monilinia fructicola</name>
    <name type="common">Brown rot fungus</name>
    <name type="synonym">Ciboria fructicola</name>
    <dbReference type="NCBI Taxonomy" id="38448"/>
    <lineage>
        <taxon>Eukaryota</taxon>
        <taxon>Fungi</taxon>
        <taxon>Dikarya</taxon>
        <taxon>Ascomycota</taxon>
        <taxon>Pezizomycotina</taxon>
        <taxon>Leotiomycetes</taxon>
        <taxon>Helotiales</taxon>
        <taxon>Sclerotiniaceae</taxon>
        <taxon>Monilinia</taxon>
    </lineage>
</organism>
<gene>
    <name evidence="1" type="ORF">EYC84_011074</name>
</gene>
<evidence type="ECO:0000313" key="1">
    <source>
        <dbReference type="EMBL" id="KAA8565362.1"/>
    </source>
</evidence>
<evidence type="ECO:0000313" key="2">
    <source>
        <dbReference type="Proteomes" id="UP000322873"/>
    </source>
</evidence>
<comment type="caution">
    <text evidence="1">The sequence shown here is derived from an EMBL/GenBank/DDBJ whole genome shotgun (WGS) entry which is preliminary data.</text>
</comment>
<proteinExistence type="predicted"/>
<protein>
    <submittedName>
        <fullName evidence="1">Uncharacterized protein</fullName>
    </submittedName>
</protein>
<dbReference type="Proteomes" id="UP000322873">
    <property type="component" value="Unassembled WGS sequence"/>
</dbReference>
<reference evidence="1 2" key="1">
    <citation type="submission" date="2019-06" db="EMBL/GenBank/DDBJ databases">
        <title>Genome Sequence of the Brown Rot Fungal Pathogen Monilinia fructicola.</title>
        <authorList>
            <person name="De Miccolis Angelini R.M."/>
            <person name="Landi L."/>
            <person name="Abate D."/>
            <person name="Pollastro S."/>
            <person name="Romanazzi G."/>
            <person name="Faretra F."/>
        </authorList>
    </citation>
    <scope>NUCLEOTIDE SEQUENCE [LARGE SCALE GENOMIC DNA]</scope>
    <source>
        <strain evidence="1 2">Mfrc123</strain>
    </source>
</reference>
<name>A0A5M9JBX0_MONFR</name>
<dbReference type="AlphaFoldDB" id="A0A5M9JBX0"/>
<sequence length="127" mass="13630">MNSNPGVIKLPQKRTKPYPTNLLAPIKNPSLTFFPTPLSSTTPLDFALHQKQVGAVEARRAHNPEVPRSKLGLAKSSSLLEGLVELLVFDEGCGGVRGEVVAISGYISTFFFLGAELGIAKLKGTRL</sequence>
<dbReference type="EMBL" id="VICG01000014">
    <property type="protein sequence ID" value="KAA8565362.1"/>
    <property type="molecule type" value="Genomic_DNA"/>
</dbReference>
<keyword evidence="2" id="KW-1185">Reference proteome</keyword>
<accession>A0A5M9JBX0</accession>